<dbReference type="EMBL" id="VEPZ02001395">
    <property type="protein sequence ID" value="KAE8675664.1"/>
    <property type="molecule type" value="Genomic_DNA"/>
</dbReference>
<organism evidence="2 3">
    <name type="scientific">Hibiscus syriacus</name>
    <name type="common">Rose of Sharon</name>
    <dbReference type="NCBI Taxonomy" id="106335"/>
    <lineage>
        <taxon>Eukaryota</taxon>
        <taxon>Viridiplantae</taxon>
        <taxon>Streptophyta</taxon>
        <taxon>Embryophyta</taxon>
        <taxon>Tracheophyta</taxon>
        <taxon>Spermatophyta</taxon>
        <taxon>Magnoliopsida</taxon>
        <taxon>eudicotyledons</taxon>
        <taxon>Gunneridae</taxon>
        <taxon>Pentapetalae</taxon>
        <taxon>rosids</taxon>
        <taxon>malvids</taxon>
        <taxon>Malvales</taxon>
        <taxon>Malvaceae</taxon>
        <taxon>Malvoideae</taxon>
        <taxon>Hibiscus</taxon>
    </lineage>
</organism>
<evidence type="ECO:0000313" key="3">
    <source>
        <dbReference type="Proteomes" id="UP000436088"/>
    </source>
</evidence>
<evidence type="ECO:0000256" key="1">
    <source>
        <dbReference type="SAM" id="MobiDB-lite"/>
    </source>
</evidence>
<keyword evidence="3" id="KW-1185">Reference proteome</keyword>
<feature type="region of interest" description="Disordered" evidence="1">
    <location>
        <begin position="97"/>
        <end position="118"/>
    </location>
</feature>
<proteinExistence type="predicted"/>
<evidence type="ECO:0000313" key="2">
    <source>
        <dbReference type="EMBL" id="KAE8675664.1"/>
    </source>
</evidence>
<dbReference type="AlphaFoldDB" id="A0A6A2YIU6"/>
<dbReference type="Proteomes" id="UP000436088">
    <property type="component" value="Unassembled WGS sequence"/>
</dbReference>
<comment type="caution">
    <text evidence="2">The sequence shown here is derived from an EMBL/GenBank/DDBJ whole genome shotgun (WGS) entry which is preliminary data.</text>
</comment>
<gene>
    <name evidence="2" type="ORF">F3Y22_tig00111650pilonHSYRG00294</name>
</gene>
<reference evidence="2" key="1">
    <citation type="submission" date="2019-09" db="EMBL/GenBank/DDBJ databases">
        <title>Draft genome information of white flower Hibiscus syriacus.</title>
        <authorList>
            <person name="Kim Y.-M."/>
        </authorList>
    </citation>
    <scope>NUCLEOTIDE SEQUENCE [LARGE SCALE GENOMIC DNA]</scope>
    <source>
        <strain evidence="2">YM2019G1</strain>
    </source>
</reference>
<accession>A0A6A2YIU6</accession>
<sequence length="157" mass="17214">MIIVCVFFFVGFLYICIIHRNESVDISTAAFTLGSSRLEGLDKAVIESFPVFEYSRVKDKDLKTGKEAVECELAFHVTCPVCRAQLTDTISDAKPGRSNTTVLNANSNTESSAPTTEGNANVVVEVDEGTQRENFQRCHSTGHSVIQPGENVEMFTS</sequence>
<protein>
    <submittedName>
        <fullName evidence="2">Uncharacterized protein</fullName>
    </submittedName>
</protein>
<name>A0A6A2YIU6_HIBSY</name>